<dbReference type="PROSITE" id="PS51294">
    <property type="entry name" value="HTH_MYB"/>
    <property type="match status" value="2"/>
</dbReference>
<dbReference type="InterPro" id="IPR050560">
    <property type="entry name" value="MYB_TF"/>
</dbReference>
<dbReference type="PANTHER" id="PTHR45614:SF218">
    <property type="entry name" value="TRANSCRIPTION FACTOR MYB119-RELATED"/>
    <property type="match status" value="1"/>
</dbReference>
<feature type="coiled-coil region" evidence="3">
    <location>
        <begin position="54"/>
        <end position="91"/>
    </location>
</feature>
<dbReference type="SUPFAM" id="SSF46689">
    <property type="entry name" value="Homeodomain-like"/>
    <property type="match status" value="1"/>
</dbReference>
<dbReference type="InterPro" id="IPR001005">
    <property type="entry name" value="SANT/Myb"/>
</dbReference>
<dbReference type="STRING" id="1194695.A0A5A7SM24"/>
<feature type="domain" description="Myb-like" evidence="5">
    <location>
        <begin position="79"/>
        <end position="120"/>
    </location>
</feature>
<keyword evidence="3" id="KW-0175">Coiled coil</keyword>
<reference evidence="7 8" key="1">
    <citation type="submission" date="2019-08" db="EMBL/GenBank/DDBJ databases">
        <title>Draft genome sequences of two oriental melons (Cucumis melo L. var makuwa).</title>
        <authorList>
            <person name="Kwon S.-Y."/>
        </authorList>
    </citation>
    <scope>NUCLEOTIDE SEQUENCE [LARGE SCALE GENOMIC DNA]</scope>
    <source>
        <strain evidence="8">cv. SW 3</strain>
        <tissue evidence="7">Leaf</tissue>
    </source>
</reference>
<feature type="region of interest" description="Disordered" evidence="4">
    <location>
        <begin position="153"/>
        <end position="187"/>
    </location>
</feature>
<feature type="compositionally biased region" description="Basic residues" evidence="4">
    <location>
        <begin position="163"/>
        <end position="176"/>
    </location>
</feature>
<dbReference type="Gene3D" id="1.10.10.60">
    <property type="entry name" value="Homeodomain-like"/>
    <property type="match status" value="2"/>
</dbReference>
<sequence length="371" mass="41667">MQSNAPPPSAPPLAAIDRFLYSHNVNGNCFQKGLIGGLSPEICGGGSGGKWIEIEKCRRVEEKLELEIEELEEEEEEEEEEIMKLKRLVKQHGVRKWAQIAEKLEGRAGKQCRERWHNHLQSWSEEEERILVETHARVGNRWAEIAKSIPGRTENAIKNHWNATKRRQNSRRKNKRPNSQNGKPHSSILQDYIKSKYNPAAVTTVPASTFSDDPSSHFNHFFSESSDSTSNLSSAIISSPTYDDELLFMQNFFSNSSDLLPLPSADDSATMWNQSTVEFGSVDSERKAERPKIGDEESNVARSSHLYSDMYLSYLLNGTMNNACGGGGGGEIQNMAELQVVAAAGEGLWENSQQGKREMDLMEMLSFHSYP</sequence>
<dbReference type="CDD" id="cd00167">
    <property type="entry name" value="SANT"/>
    <property type="match status" value="2"/>
</dbReference>
<feature type="domain" description="HTH myb-type" evidence="6">
    <location>
        <begin position="79"/>
        <end position="120"/>
    </location>
</feature>
<dbReference type="PROSITE" id="PS50090">
    <property type="entry name" value="MYB_LIKE"/>
    <property type="match status" value="2"/>
</dbReference>
<dbReference type="GO" id="GO:0000981">
    <property type="term" value="F:DNA-binding transcription factor activity, RNA polymerase II-specific"/>
    <property type="evidence" value="ECO:0007669"/>
    <property type="project" value="TreeGrafter"/>
</dbReference>
<dbReference type="Proteomes" id="UP000321393">
    <property type="component" value="Unassembled WGS sequence"/>
</dbReference>
<keyword evidence="2" id="KW-0539">Nucleus</keyword>
<feature type="domain" description="Myb-like" evidence="5">
    <location>
        <begin position="122"/>
        <end position="165"/>
    </location>
</feature>
<accession>A0A5A7SM24</accession>
<evidence type="ECO:0000256" key="4">
    <source>
        <dbReference type="SAM" id="MobiDB-lite"/>
    </source>
</evidence>
<dbReference type="OrthoDB" id="2143914at2759"/>
<dbReference type="InterPro" id="IPR017930">
    <property type="entry name" value="Myb_dom"/>
</dbReference>
<evidence type="ECO:0000259" key="6">
    <source>
        <dbReference type="PROSITE" id="PS51294"/>
    </source>
</evidence>
<feature type="domain" description="HTH myb-type" evidence="6">
    <location>
        <begin position="121"/>
        <end position="169"/>
    </location>
</feature>
<dbReference type="InterPro" id="IPR009057">
    <property type="entry name" value="Homeodomain-like_sf"/>
</dbReference>
<protein>
    <submittedName>
        <fullName evidence="7">Myb-related protein 315</fullName>
    </submittedName>
</protein>
<evidence type="ECO:0000313" key="7">
    <source>
        <dbReference type="EMBL" id="KAA0031810.1"/>
    </source>
</evidence>
<comment type="subcellular location">
    <subcellularLocation>
        <location evidence="1">Nucleus</location>
    </subcellularLocation>
</comment>
<dbReference type="EMBL" id="SSTE01022690">
    <property type="protein sequence ID" value="KAA0031810.1"/>
    <property type="molecule type" value="Genomic_DNA"/>
</dbReference>
<gene>
    <name evidence="7" type="ORF">E6C27_scaffold848G00530</name>
</gene>
<evidence type="ECO:0000256" key="1">
    <source>
        <dbReference type="ARBA" id="ARBA00004123"/>
    </source>
</evidence>
<evidence type="ECO:0000256" key="3">
    <source>
        <dbReference type="SAM" id="Coils"/>
    </source>
</evidence>
<dbReference type="SMART" id="SM00717">
    <property type="entry name" value="SANT"/>
    <property type="match status" value="2"/>
</dbReference>
<dbReference type="GO" id="GO:0005634">
    <property type="term" value="C:nucleus"/>
    <property type="evidence" value="ECO:0007669"/>
    <property type="project" value="UniProtKB-SubCell"/>
</dbReference>
<name>A0A5A7SM24_CUCMM</name>
<evidence type="ECO:0000256" key="2">
    <source>
        <dbReference type="ARBA" id="ARBA00023242"/>
    </source>
</evidence>
<evidence type="ECO:0000259" key="5">
    <source>
        <dbReference type="PROSITE" id="PS50090"/>
    </source>
</evidence>
<dbReference type="PANTHER" id="PTHR45614">
    <property type="entry name" value="MYB PROTEIN-RELATED"/>
    <property type="match status" value="1"/>
</dbReference>
<comment type="caution">
    <text evidence="7">The sequence shown here is derived from an EMBL/GenBank/DDBJ whole genome shotgun (WGS) entry which is preliminary data.</text>
</comment>
<dbReference type="GO" id="GO:0000978">
    <property type="term" value="F:RNA polymerase II cis-regulatory region sequence-specific DNA binding"/>
    <property type="evidence" value="ECO:0007669"/>
    <property type="project" value="TreeGrafter"/>
</dbReference>
<evidence type="ECO:0000313" key="8">
    <source>
        <dbReference type="Proteomes" id="UP000321393"/>
    </source>
</evidence>
<dbReference type="AlphaFoldDB" id="A0A5A7SM24"/>
<proteinExistence type="predicted"/>
<organism evidence="7 8">
    <name type="scientific">Cucumis melo var. makuwa</name>
    <name type="common">Oriental melon</name>
    <dbReference type="NCBI Taxonomy" id="1194695"/>
    <lineage>
        <taxon>Eukaryota</taxon>
        <taxon>Viridiplantae</taxon>
        <taxon>Streptophyta</taxon>
        <taxon>Embryophyta</taxon>
        <taxon>Tracheophyta</taxon>
        <taxon>Spermatophyta</taxon>
        <taxon>Magnoliopsida</taxon>
        <taxon>eudicotyledons</taxon>
        <taxon>Gunneridae</taxon>
        <taxon>Pentapetalae</taxon>
        <taxon>rosids</taxon>
        <taxon>fabids</taxon>
        <taxon>Cucurbitales</taxon>
        <taxon>Cucurbitaceae</taxon>
        <taxon>Benincaseae</taxon>
        <taxon>Cucumis</taxon>
    </lineage>
</organism>
<dbReference type="Pfam" id="PF00249">
    <property type="entry name" value="Myb_DNA-binding"/>
    <property type="match status" value="2"/>
</dbReference>